<protein>
    <submittedName>
        <fullName evidence="6">CHCH domain protein</fullName>
    </submittedName>
</protein>
<keyword evidence="5" id="KW-0812">Transmembrane</keyword>
<reference evidence="7" key="2">
    <citation type="journal article" date="2016" name="Sci. Rep.">
        <title>Dictyocaulus viviparus genome, variome and transcriptome elucidate lungworm biology and support future intervention.</title>
        <authorList>
            <person name="McNulty S.N."/>
            <person name="Strube C."/>
            <person name="Rosa B.A."/>
            <person name="Martin J.C."/>
            <person name="Tyagi R."/>
            <person name="Choi Y.J."/>
            <person name="Wang Q."/>
            <person name="Hallsworth Pepin K."/>
            <person name="Zhang X."/>
            <person name="Ozersky P."/>
            <person name="Wilson R.K."/>
            <person name="Sternberg P.W."/>
            <person name="Gasser R.B."/>
            <person name="Mitreva M."/>
        </authorList>
    </citation>
    <scope>NUCLEOTIDE SEQUENCE [LARGE SCALE GENOMIC DNA]</scope>
    <source>
        <strain evidence="7">HannoverDv2000</strain>
    </source>
</reference>
<proteinExistence type="inferred from homology"/>
<dbReference type="EMBL" id="KN716178">
    <property type="protein sequence ID" value="KJH51697.1"/>
    <property type="molecule type" value="Genomic_DNA"/>
</dbReference>
<dbReference type="PROSITE" id="PS51808">
    <property type="entry name" value="CHCH"/>
    <property type="match status" value="1"/>
</dbReference>
<evidence type="ECO:0000256" key="3">
    <source>
        <dbReference type="ARBA" id="ARBA00023157"/>
    </source>
</evidence>
<keyword evidence="3" id="KW-1015">Disulfide bond</keyword>
<dbReference type="STRING" id="29172.A0A0D8Y696"/>
<dbReference type="OrthoDB" id="268594at2759"/>
<evidence type="ECO:0000313" key="7">
    <source>
        <dbReference type="Proteomes" id="UP000053766"/>
    </source>
</evidence>
<dbReference type="AlphaFoldDB" id="A0A0D8Y696"/>
<dbReference type="Proteomes" id="UP000053766">
    <property type="component" value="Unassembled WGS sequence"/>
</dbReference>
<name>A0A0D8Y696_DICVI</name>
<dbReference type="PANTHER" id="PTHR21107">
    <property type="entry name" value="CYTOCHROME C OXIDASE ASSEMBLY PROTEIN COX19"/>
    <property type="match status" value="1"/>
</dbReference>
<sequence length="243" mass="28577">MYEIPEMPVSVNTYTLNRYGVWILQRVRKLASAVRRSFYRFVTLEIAILAASFIGFYSLRRSEKSRRFLYQHYPLLSKAYYWAEDSISFGQLTDVQNNVVSFVKSITATDKSMKLRRVVSPCRSMQQNRSLEDALSLIQIVNKVEFKQFEMAQAGPFNRIQPVTPPLKGSFPLDHDGTCKVEMLRYMCCLYENKFLNSDCRDRAKSYFQCRMHNGLMDPEEWVKLGYGDRNGLWSSCMTWYFR</sequence>
<organism evidence="6 7">
    <name type="scientific">Dictyocaulus viviparus</name>
    <name type="common">Bovine lungworm</name>
    <dbReference type="NCBI Taxonomy" id="29172"/>
    <lineage>
        <taxon>Eukaryota</taxon>
        <taxon>Metazoa</taxon>
        <taxon>Ecdysozoa</taxon>
        <taxon>Nematoda</taxon>
        <taxon>Chromadorea</taxon>
        <taxon>Rhabditida</taxon>
        <taxon>Rhabditina</taxon>
        <taxon>Rhabditomorpha</taxon>
        <taxon>Strongyloidea</taxon>
        <taxon>Metastrongylidae</taxon>
        <taxon>Dictyocaulus</taxon>
    </lineage>
</organism>
<keyword evidence="7" id="KW-1185">Reference proteome</keyword>
<keyword evidence="5" id="KW-1133">Transmembrane helix</keyword>
<gene>
    <name evidence="6" type="ORF">DICVIV_02128</name>
</gene>
<comment type="subcellular location">
    <subcellularLocation>
        <location evidence="1">Cytoplasm</location>
    </subcellularLocation>
</comment>
<comment type="similarity">
    <text evidence="4">Belongs to the COX19 family.</text>
</comment>
<feature type="transmembrane region" description="Helical" evidence="5">
    <location>
        <begin position="38"/>
        <end position="59"/>
    </location>
</feature>
<dbReference type="GO" id="GO:0005758">
    <property type="term" value="C:mitochondrial intermembrane space"/>
    <property type="evidence" value="ECO:0007669"/>
    <property type="project" value="TreeGrafter"/>
</dbReference>
<evidence type="ECO:0000256" key="2">
    <source>
        <dbReference type="ARBA" id="ARBA00022490"/>
    </source>
</evidence>
<reference evidence="6 7" key="1">
    <citation type="submission" date="2013-11" db="EMBL/GenBank/DDBJ databases">
        <title>Draft genome of the bovine lungworm Dictyocaulus viviparus.</title>
        <authorList>
            <person name="Mitreva M."/>
        </authorList>
    </citation>
    <scope>NUCLEOTIDE SEQUENCE [LARGE SCALE GENOMIC DNA]</scope>
    <source>
        <strain evidence="6 7">HannoverDv2000</strain>
    </source>
</reference>
<dbReference type="GO" id="GO:0033617">
    <property type="term" value="P:mitochondrial respiratory chain complex IV assembly"/>
    <property type="evidence" value="ECO:0007669"/>
    <property type="project" value="TreeGrafter"/>
</dbReference>
<evidence type="ECO:0000256" key="5">
    <source>
        <dbReference type="SAM" id="Phobius"/>
    </source>
</evidence>
<accession>A0A0D8Y696</accession>
<dbReference type="PANTHER" id="PTHR21107:SF2">
    <property type="entry name" value="CYTOCHROME C OXIDASE ASSEMBLY PROTEIN COX19"/>
    <property type="match status" value="1"/>
</dbReference>
<keyword evidence="2" id="KW-0963">Cytoplasm</keyword>
<evidence type="ECO:0000256" key="4">
    <source>
        <dbReference type="ARBA" id="ARBA00038223"/>
    </source>
</evidence>
<dbReference type="InterPro" id="IPR051383">
    <property type="entry name" value="COX19"/>
</dbReference>
<evidence type="ECO:0000313" key="6">
    <source>
        <dbReference type="EMBL" id="KJH51697.1"/>
    </source>
</evidence>
<keyword evidence="5" id="KW-0472">Membrane</keyword>
<evidence type="ECO:0000256" key="1">
    <source>
        <dbReference type="ARBA" id="ARBA00004496"/>
    </source>
</evidence>